<evidence type="ECO:0000259" key="2">
    <source>
        <dbReference type="Pfam" id="PF07859"/>
    </source>
</evidence>
<gene>
    <name evidence="3" type="ORF">GCM10009717_24250</name>
</gene>
<name>A0ABN2QRD0_9MICO</name>
<reference evidence="3 4" key="1">
    <citation type="journal article" date="2019" name="Int. J. Syst. Evol. Microbiol.">
        <title>The Global Catalogue of Microorganisms (GCM) 10K type strain sequencing project: providing services to taxonomists for standard genome sequencing and annotation.</title>
        <authorList>
            <consortium name="The Broad Institute Genomics Platform"/>
            <consortium name="The Broad Institute Genome Sequencing Center for Infectious Disease"/>
            <person name="Wu L."/>
            <person name="Ma J."/>
        </authorList>
    </citation>
    <scope>NUCLEOTIDE SEQUENCE [LARGE SCALE GENOMIC DNA]</scope>
    <source>
        <strain evidence="3 4">JCM 13584</strain>
    </source>
</reference>
<evidence type="ECO:0000313" key="3">
    <source>
        <dbReference type="EMBL" id="GAA1957100.1"/>
    </source>
</evidence>
<dbReference type="InterPro" id="IPR013094">
    <property type="entry name" value="AB_hydrolase_3"/>
</dbReference>
<keyword evidence="1 3" id="KW-0378">Hydrolase</keyword>
<dbReference type="PANTHER" id="PTHR48081">
    <property type="entry name" value="AB HYDROLASE SUPERFAMILY PROTEIN C4A8.06C"/>
    <property type="match status" value="1"/>
</dbReference>
<evidence type="ECO:0000313" key="4">
    <source>
        <dbReference type="Proteomes" id="UP001499954"/>
    </source>
</evidence>
<comment type="caution">
    <text evidence="3">The sequence shown here is derived from an EMBL/GenBank/DDBJ whole genome shotgun (WGS) entry which is preliminary data.</text>
</comment>
<keyword evidence="4" id="KW-1185">Reference proteome</keyword>
<dbReference type="PANTHER" id="PTHR48081:SF8">
    <property type="entry name" value="ALPHA_BETA HYDROLASE FOLD-3 DOMAIN-CONTAINING PROTEIN-RELATED"/>
    <property type="match status" value="1"/>
</dbReference>
<dbReference type="InterPro" id="IPR050300">
    <property type="entry name" value="GDXG_lipolytic_enzyme"/>
</dbReference>
<dbReference type="InterPro" id="IPR029058">
    <property type="entry name" value="AB_hydrolase_fold"/>
</dbReference>
<feature type="domain" description="Alpha/beta hydrolase fold-3" evidence="2">
    <location>
        <begin position="78"/>
        <end position="284"/>
    </location>
</feature>
<dbReference type="EMBL" id="BAAAMK010000004">
    <property type="protein sequence ID" value="GAA1957100.1"/>
    <property type="molecule type" value="Genomic_DNA"/>
</dbReference>
<proteinExistence type="predicted"/>
<dbReference type="RefSeq" id="WP_246200561.1">
    <property type="nucleotide sequence ID" value="NZ_BAAAMK010000004.1"/>
</dbReference>
<dbReference type="SUPFAM" id="SSF53474">
    <property type="entry name" value="alpha/beta-Hydrolases"/>
    <property type="match status" value="1"/>
</dbReference>
<organism evidence="3 4">
    <name type="scientific">Agromyces allii</name>
    <dbReference type="NCBI Taxonomy" id="393607"/>
    <lineage>
        <taxon>Bacteria</taxon>
        <taxon>Bacillati</taxon>
        <taxon>Actinomycetota</taxon>
        <taxon>Actinomycetes</taxon>
        <taxon>Micrococcales</taxon>
        <taxon>Microbacteriaceae</taxon>
        <taxon>Agromyces</taxon>
    </lineage>
</organism>
<evidence type="ECO:0000256" key="1">
    <source>
        <dbReference type="ARBA" id="ARBA00022801"/>
    </source>
</evidence>
<dbReference type="Proteomes" id="UP001499954">
    <property type="component" value="Unassembled WGS sequence"/>
</dbReference>
<sequence>MPDQTAPMTLDEIDPSLHAALGKVPRLNLENAFMLALIGRASRLQPGTTVDGVERRVVHDGSVRVRVFTPAEANGSALLWIHGGGLVMGSAAGDDRFCGETARVTGAVVVSADYRLAPKHPFPAAIDDVRAAFAWVTAHAGELGVDVDRIAIGGASAGGGLAAALVQRLHDEGETVAAQWLFCPMLDDRTAADRSHDARNHLVWNNRSNLVGWRSYLGAEPGAAEAPAYAVPARRADLSGLPPAWLTWTDLELFGAEDAAYAEALAGAGVDVSFDVVGAAPHGFEVWGEQTEPAQRLFVGARDWLARQLSVRSGADEVESLPPVD</sequence>
<dbReference type="Pfam" id="PF07859">
    <property type="entry name" value="Abhydrolase_3"/>
    <property type="match status" value="1"/>
</dbReference>
<dbReference type="Gene3D" id="3.40.50.1820">
    <property type="entry name" value="alpha/beta hydrolase"/>
    <property type="match status" value="1"/>
</dbReference>
<dbReference type="GO" id="GO:0016787">
    <property type="term" value="F:hydrolase activity"/>
    <property type="evidence" value="ECO:0007669"/>
    <property type="project" value="UniProtKB-KW"/>
</dbReference>
<accession>A0ABN2QRD0</accession>
<protein>
    <submittedName>
        <fullName evidence="3">Alpha/beta hydrolase</fullName>
    </submittedName>
</protein>